<dbReference type="Proteomes" id="UP000054477">
    <property type="component" value="Unassembled WGS sequence"/>
</dbReference>
<dbReference type="AlphaFoldDB" id="A0A0C9WSE6"/>
<reference evidence="2" key="2">
    <citation type="submission" date="2015-01" db="EMBL/GenBank/DDBJ databases">
        <title>Evolutionary Origins and Diversification of the Mycorrhizal Mutualists.</title>
        <authorList>
            <consortium name="DOE Joint Genome Institute"/>
            <consortium name="Mycorrhizal Genomics Consortium"/>
            <person name="Kohler A."/>
            <person name="Kuo A."/>
            <person name="Nagy L.G."/>
            <person name="Floudas D."/>
            <person name="Copeland A."/>
            <person name="Barry K.W."/>
            <person name="Cichocki N."/>
            <person name="Veneault-Fourrey C."/>
            <person name="LaButti K."/>
            <person name="Lindquist E.A."/>
            <person name="Lipzen A."/>
            <person name="Lundell T."/>
            <person name="Morin E."/>
            <person name="Murat C."/>
            <person name="Riley R."/>
            <person name="Ohm R."/>
            <person name="Sun H."/>
            <person name="Tunlid A."/>
            <person name="Henrissat B."/>
            <person name="Grigoriev I.V."/>
            <person name="Hibbett D.S."/>
            <person name="Martin F."/>
        </authorList>
    </citation>
    <scope>NUCLEOTIDE SEQUENCE [LARGE SCALE GENOMIC DNA]</scope>
    <source>
        <strain evidence="2">LaAM-08-1</strain>
    </source>
</reference>
<reference evidence="1 2" key="1">
    <citation type="submission" date="2014-04" db="EMBL/GenBank/DDBJ databases">
        <authorList>
            <consortium name="DOE Joint Genome Institute"/>
            <person name="Kuo A."/>
            <person name="Kohler A."/>
            <person name="Nagy L.G."/>
            <person name="Floudas D."/>
            <person name="Copeland A."/>
            <person name="Barry K.W."/>
            <person name="Cichocki N."/>
            <person name="Veneault-Fourrey C."/>
            <person name="LaButti K."/>
            <person name="Lindquist E.A."/>
            <person name="Lipzen A."/>
            <person name="Lundell T."/>
            <person name="Morin E."/>
            <person name="Murat C."/>
            <person name="Sun H."/>
            <person name="Tunlid A."/>
            <person name="Henrissat B."/>
            <person name="Grigoriev I.V."/>
            <person name="Hibbett D.S."/>
            <person name="Martin F."/>
            <person name="Nordberg H.P."/>
            <person name="Cantor M.N."/>
            <person name="Hua S.X."/>
        </authorList>
    </citation>
    <scope>NUCLEOTIDE SEQUENCE [LARGE SCALE GENOMIC DNA]</scope>
    <source>
        <strain evidence="1 2">LaAM-08-1</strain>
    </source>
</reference>
<evidence type="ECO:0000313" key="2">
    <source>
        <dbReference type="Proteomes" id="UP000054477"/>
    </source>
</evidence>
<name>A0A0C9WSE6_9AGAR</name>
<evidence type="ECO:0000313" key="1">
    <source>
        <dbReference type="EMBL" id="KIJ94580.1"/>
    </source>
</evidence>
<gene>
    <name evidence="1" type="ORF">K443DRAFT_641297</name>
</gene>
<proteinExistence type="predicted"/>
<feature type="non-terminal residue" evidence="1">
    <location>
        <position position="1"/>
    </location>
</feature>
<keyword evidence="2" id="KW-1185">Reference proteome</keyword>
<organism evidence="1 2">
    <name type="scientific">Laccaria amethystina LaAM-08-1</name>
    <dbReference type="NCBI Taxonomy" id="1095629"/>
    <lineage>
        <taxon>Eukaryota</taxon>
        <taxon>Fungi</taxon>
        <taxon>Dikarya</taxon>
        <taxon>Basidiomycota</taxon>
        <taxon>Agaricomycotina</taxon>
        <taxon>Agaricomycetes</taxon>
        <taxon>Agaricomycetidae</taxon>
        <taxon>Agaricales</taxon>
        <taxon>Agaricineae</taxon>
        <taxon>Hydnangiaceae</taxon>
        <taxon>Laccaria</taxon>
    </lineage>
</organism>
<protein>
    <submittedName>
        <fullName evidence="1">Uncharacterized protein</fullName>
    </submittedName>
</protein>
<dbReference type="OrthoDB" id="3102874at2759"/>
<dbReference type="HOGENOM" id="CLU_197192_0_0_1"/>
<sequence length="86" mass="10170">IKKHTSEVFPTTFWAWPEFWTKNSNIWSKKQVEISQKSSEVGTCVGVLLEANHKRQRTYQKGISLHFRSLGYDISWSRDRCHIKTD</sequence>
<dbReference type="EMBL" id="KN838786">
    <property type="protein sequence ID" value="KIJ94580.1"/>
    <property type="molecule type" value="Genomic_DNA"/>
</dbReference>
<accession>A0A0C9WSE6</accession>